<dbReference type="GO" id="GO:0005737">
    <property type="term" value="C:cytoplasm"/>
    <property type="evidence" value="ECO:0007669"/>
    <property type="project" value="TreeGrafter"/>
</dbReference>
<dbReference type="PROSITE" id="PS51418">
    <property type="entry name" value="RAN"/>
    <property type="match status" value="1"/>
</dbReference>
<organism evidence="10 11">
    <name type="scientific">Bigelowiella natans</name>
    <name type="common">Pedinomonas minutissima</name>
    <name type="synonym">Chlorarachnion sp. (strain CCMP621)</name>
    <dbReference type="NCBI Taxonomy" id="227086"/>
    <lineage>
        <taxon>Eukaryota</taxon>
        <taxon>Sar</taxon>
        <taxon>Rhizaria</taxon>
        <taxon>Cercozoa</taxon>
        <taxon>Chlorarachniophyceae</taxon>
        <taxon>Bigelowiella</taxon>
    </lineage>
</organism>
<dbReference type="FunFam" id="3.40.50.300:FF:000369">
    <property type="entry name" value="GTP-binding nuclear protein"/>
    <property type="match status" value="1"/>
</dbReference>
<dbReference type="GO" id="GO:0003924">
    <property type="term" value="F:GTPase activity"/>
    <property type="evidence" value="ECO:0007669"/>
    <property type="project" value="InterPro"/>
</dbReference>
<dbReference type="InterPro" id="IPR001806">
    <property type="entry name" value="Small_GTPase"/>
</dbReference>
<dbReference type="GeneID" id="5788408"/>
<keyword evidence="10" id="KW-0542">Nucleomorph</keyword>
<evidence type="ECO:0000256" key="6">
    <source>
        <dbReference type="ARBA" id="ARBA00023134"/>
    </source>
</evidence>
<dbReference type="Gene3D" id="3.40.50.300">
    <property type="entry name" value="P-loop containing nucleotide triphosphate hydrolases"/>
    <property type="match status" value="1"/>
</dbReference>
<dbReference type="GO" id="GO:0005634">
    <property type="term" value="C:nucleus"/>
    <property type="evidence" value="ECO:0007669"/>
    <property type="project" value="UniProtKB-SubCell"/>
</dbReference>
<dbReference type="InterPro" id="IPR002041">
    <property type="entry name" value="Ran_GTPase"/>
</dbReference>
<evidence type="ECO:0000256" key="8">
    <source>
        <dbReference type="ARBA" id="ARBA00065175"/>
    </source>
</evidence>
<protein>
    <recommendedName>
        <fullName evidence="9">GTP-binding nuclear protein</fullName>
    </recommendedName>
</protein>
<evidence type="ECO:0000256" key="4">
    <source>
        <dbReference type="ARBA" id="ARBA00022741"/>
    </source>
</evidence>
<dbReference type="GO" id="GO:0005525">
    <property type="term" value="F:GTP binding"/>
    <property type="evidence" value="ECO:0007669"/>
    <property type="project" value="UniProtKB-KW"/>
</dbReference>
<keyword evidence="4 9" id="KW-0547">Nucleotide-binding</keyword>
<sequence length="213" mass="24679">MNSNKEFSFKLILVGDGGSGKTTFVKRHKTGEYTLKYKPTVGCAVYFLDFTTNKGKVVFGCWDTAGQEKFGGLRDGYYVGSDCAIVMFDLSFRSTYKNIPVWYRDVSRICFNIPIAIVGNKYDLLDKKDEEERVMQFRRKYGSQYMEISARKNYNYEKPFLYLMRRLLKNNDVDFIAAPSLIPPDYKVDEKEHQKHIEETKRGASIPIPTALY</sequence>
<keyword evidence="6 9" id="KW-0342">GTP-binding</keyword>
<dbReference type="SMART" id="SM00176">
    <property type="entry name" value="RAN"/>
    <property type="match status" value="1"/>
</dbReference>
<dbReference type="CDD" id="cd00877">
    <property type="entry name" value="Ran"/>
    <property type="match status" value="1"/>
</dbReference>
<dbReference type="SMART" id="SM00173">
    <property type="entry name" value="RAS"/>
    <property type="match status" value="1"/>
</dbReference>
<dbReference type="EMBL" id="DQ158857">
    <property type="protein sequence ID" value="ABA27345.1"/>
    <property type="molecule type" value="Genomic_DNA"/>
</dbReference>
<evidence type="ECO:0000256" key="3">
    <source>
        <dbReference type="ARBA" id="ARBA00022448"/>
    </source>
</evidence>
<geneLocation type="nucleomorph" evidence="10"/>
<dbReference type="PRINTS" id="PR00627">
    <property type="entry name" value="GTPRANTC4"/>
</dbReference>
<gene>
    <name evidence="10" type="primary">gsp2</name>
</gene>
<evidence type="ECO:0000256" key="1">
    <source>
        <dbReference type="ARBA" id="ARBA00004123"/>
    </source>
</evidence>
<dbReference type="RefSeq" id="XP_001712957.1">
    <property type="nucleotide sequence ID" value="XM_001712905.1"/>
</dbReference>
<evidence type="ECO:0000313" key="10">
    <source>
        <dbReference type="EMBL" id="ABA27345.1"/>
    </source>
</evidence>
<dbReference type="Proteomes" id="UP000243425">
    <property type="component" value="Nucleomorph 2"/>
</dbReference>
<dbReference type="GO" id="GO:0000054">
    <property type="term" value="P:ribosomal subunit export from nucleus"/>
    <property type="evidence" value="ECO:0007669"/>
    <property type="project" value="TreeGrafter"/>
</dbReference>
<dbReference type="SMART" id="SM00175">
    <property type="entry name" value="RAB"/>
    <property type="match status" value="1"/>
</dbReference>
<dbReference type="SMART" id="SM00174">
    <property type="entry name" value="RHO"/>
    <property type="match status" value="1"/>
</dbReference>
<dbReference type="Pfam" id="PF00071">
    <property type="entry name" value="Ras"/>
    <property type="match status" value="1"/>
</dbReference>
<comment type="subcellular location">
    <subcellularLocation>
        <location evidence="1 9">Nucleus</location>
    </subcellularLocation>
</comment>
<keyword evidence="3 9" id="KW-0813">Transport</keyword>
<dbReference type="PANTHER" id="PTHR24071">
    <property type="entry name" value="RAN GTPASE"/>
    <property type="match status" value="1"/>
</dbReference>
<dbReference type="GO" id="GO:0006606">
    <property type="term" value="P:protein import into nucleus"/>
    <property type="evidence" value="ECO:0007669"/>
    <property type="project" value="TreeGrafter"/>
</dbReference>
<keyword evidence="5 9" id="KW-0653">Protein transport</keyword>
<evidence type="ECO:0000256" key="7">
    <source>
        <dbReference type="ARBA" id="ARBA00023242"/>
    </source>
</evidence>
<evidence type="ECO:0000313" key="11">
    <source>
        <dbReference type="Proteomes" id="UP000243425"/>
    </source>
</evidence>
<comment type="subunit">
    <text evidence="8">Monomer. Found in a nuclear export complex with RanGTP, exportin and pre-miRNA.</text>
</comment>
<comment type="function">
    <text evidence="9">GTP-binding protein involved in nucleocytoplasmic transport. Required for the import of protein into the nucleus and also for RNA export. Involved in chromatin condensation and control of cell cycle.</text>
</comment>
<keyword evidence="7 9" id="KW-0539">Nucleus</keyword>
<comment type="similarity">
    <text evidence="2 9">Belongs to the small GTPase superfamily. Ran family.</text>
</comment>
<reference evidence="10 11" key="1">
    <citation type="journal article" date="2006" name="Proc. Natl. Acad. Sci. U.S.A.">
        <title>Complete nucleotide sequence of the chlorarachniophyte nucleomorph: nature's smallest nucleus.</title>
        <authorList>
            <person name="Gilson P.R."/>
            <person name="Su V."/>
            <person name="Slamovits C.H."/>
            <person name="Reith M.E."/>
            <person name="Keeling P.J."/>
            <person name="McFadden G.I."/>
        </authorList>
    </citation>
    <scope>NUCLEOTIDE SEQUENCE [LARGE SCALE GENOMIC DNA]</scope>
    <source>
        <strain evidence="11">CCMP621</strain>
    </source>
</reference>
<proteinExistence type="inferred from homology"/>
<accession>Q3LW20</accession>
<dbReference type="NCBIfam" id="TIGR00231">
    <property type="entry name" value="small_GTP"/>
    <property type="match status" value="1"/>
</dbReference>
<name>Q3LW20_BIGNA</name>
<dbReference type="InterPro" id="IPR005225">
    <property type="entry name" value="Small_GTP-bd"/>
</dbReference>
<evidence type="ECO:0000256" key="9">
    <source>
        <dbReference type="RuleBase" id="RU363057"/>
    </source>
</evidence>
<evidence type="ECO:0000256" key="2">
    <source>
        <dbReference type="ARBA" id="ARBA00008028"/>
    </source>
</evidence>
<dbReference type="AlphaFoldDB" id="Q3LW20"/>
<evidence type="ECO:0000256" key="5">
    <source>
        <dbReference type="ARBA" id="ARBA00022927"/>
    </source>
</evidence>
<dbReference type="SUPFAM" id="SSF52540">
    <property type="entry name" value="P-loop containing nucleoside triphosphate hydrolases"/>
    <property type="match status" value="1"/>
</dbReference>
<dbReference type="InterPro" id="IPR027417">
    <property type="entry name" value="P-loop_NTPase"/>
</dbReference>
<dbReference type="PANTHER" id="PTHR24071:SF0">
    <property type="entry name" value="GTP-BINDING NUCLEAR PROTEIN RAN"/>
    <property type="match status" value="1"/>
</dbReference>
<dbReference type="PROSITE" id="PS51419">
    <property type="entry name" value="RAB"/>
    <property type="match status" value="1"/>
</dbReference>